<proteinExistence type="predicted"/>
<dbReference type="GO" id="GO:0016020">
    <property type="term" value="C:membrane"/>
    <property type="evidence" value="ECO:0007669"/>
    <property type="project" value="UniProtKB-SubCell"/>
</dbReference>
<dbReference type="AlphaFoldDB" id="A0AA43M7F7"/>
<dbReference type="Proteomes" id="UP001161160">
    <property type="component" value="Unassembled WGS sequence"/>
</dbReference>
<dbReference type="RefSeq" id="WP_076024136.1">
    <property type="nucleotide sequence ID" value="NZ_JAQFIK010000002.1"/>
</dbReference>
<evidence type="ECO:0000256" key="1">
    <source>
        <dbReference type="ARBA" id="ARBA00004141"/>
    </source>
</evidence>
<sequence>MTPAELSQLQPPSFWRRVCCSLYEQLVLLGVIAITFLVPNLALGMLFGISLPSWLTFFYLYAVLGIYFVWYWCKSGQTLAMQTWRVRLINQAGYELSKRQAWWRYVYASLWLLPCILLQYIFEFHHWQIIEMLFTVSLFLWPLSTLIDPMDHQSIPDRFARTRLVELPKGMVTLS</sequence>
<evidence type="ECO:0000256" key="5">
    <source>
        <dbReference type="SAM" id="Phobius"/>
    </source>
</evidence>
<evidence type="ECO:0000256" key="2">
    <source>
        <dbReference type="ARBA" id="ARBA00022692"/>
    </source>
</evidence>
<keyword evidence="2 5" id="KW-0812">Transmembrane</keyword>
<keyword evidence="8" id="KW-1185">Reference proteome</keyword>
<keyword evidence="3 5" id="KW-1133">Transmembrane helix</keyword>
<protein>
    <submittedName>
        <fullName evidence="7">RDD family membrane protein YckC</fullName>
    </submittedName>
</protein>
<organism evidence="7 8">
    <name type="scientific">Polynucleobacter sphagniphilus</name>
    <dbReference type="NCBI Taxonomy" id="1743169"/>
    <lineage>
        <taxon>Bacteria</taxon>
        <taxon>Pseudomonadati</taxon>
        <taxon>Pseudomonadota</taxon>
        <taxon>Betaproteobacteria</taxon>
        <taxon>Burkholderiales</taxon>
        <taxon>Burkholderiaceae</taxon>
        <taxon>Polynucleobacter</taxon>
    </lineage>
</organism>
<comment type="subcellular location">
    <subcellularLocation>
        <location evidence="1">Membrane</location>
        <topology evidence="1">Multi-pass membrane protein</topology>
    </subcellularLocation>
</comment>
<gene>
    <name evidence="7" type="ORF">M2127_000871</name>
</gene>
<evidence type="ECO:0000259" key="6">
    <source>
        <dbReference type="Pfam" id="PF06271"/>
    </source>
</evidence>
<feature type="domain" description="RDD" evidence="6">
    <location>
        <begin position="12"/>
        <end position="160"/>
    </location>
</feature>
<comment type="caution">
    <text evidence="7">The sequence shown here is derived from an EMBL/GenBank/DDBJ whole genome shotgun (WGS) entry which is preliminary data.</text>
</comment>
<dbReference type="EMBL" id="JARXYA010000003">
    <property type="protein sequence ID" value="MDH6503581.1"/>
    <property type="molecule type" value="Genomic_DNA"/>
</dbReference>
<dbReference type="Pfam" id="PF06271">
    <property type="entry name" value="RDD"/>
    <property type="match status" value="1"/>
</dbReference>
<name>A0AA43M7F7_9BURK</name>
<feature type="transmembrane region" description="Helical" evidence="5">
    <location>
        <begin position="54"/>
        <end position="73"/>
    </location>
</feature>
<accession>A0AA43M7F7</accession>
<dbReference type="InterPro" id="IPR010432">
    <property type="entry name" value="RDD"/>
</dbReference>
<feature type="transmembrane region" description="Helical" evidence="5">
    <location>
        <begin position="26"/>
        <end position="48"/>
    </location>
</feature>
<reference evidence="7" key="1">
    <citation type="submission" date="2023-04" db="EMBL/GenBank/DDBJ databases">
        <title>Genome Encyclopedia of Bacteria and Archaea VI: Functional Genomics of Type Strains.</title>
        <authorList>
            <person name="Whitman W."/>
        </authorList>
    </citation>
    <scope>NUCLEOTIDE SEQUENCE</scope>
    <source>
        <strain evidence="7">Enz.4-51</strain>
    </source>
</reference>
<evidence type="ECO:0000313" key="8">
    <source>
        <dbReference type="Proteomes" id="UP001161160"/>
    </source>
</evidence>
<feature type="transmembrane region" description="Helical" evidence="5">
    <location>
        <begin position="105"/>
        <end position="122"/>
    </location>
</feature>
<keyword evidence="4 5" id="KW-0472">Membrane</keyword>
<evidence type="ECO:0000256" key="3">
    <source>
        <dbReference type="ARBA" id="ARBA00022989"/>
    </source>
</evidence>
<evidence type="ECO:0000256" key="4">
    <source>
        <dbReference type="ARBA" id="ARBA00023136"/>
    </source>
</evidence>
<evidence type="ECO:0000313" key="7">
    <source>
        <dbReference type="EMBL" id="MDH6503581.1"/>
    </source>
</evidence>